<dbReference type="CDD" id="cd01448">
    <property type="entry name" value="TST_Repeat_1"/>
    <property type="match status" value="1"/>
</dbReference>
<dbReference type="CDD" id="cd01449">
    <property type="entry name" value="TST_Repeat_2"/>
    <property type="match status" value="1"/>
</dbReference>
<name>A0AA49Q674_9BACT</name>
<gene>
    <name evidence="4" type="ORF">Strain138_000453</name>
    <name evidence="5" type="ORF">Strain318_000453</name>
</gene>
<dbReference type="AlphaFoldDB" id="A0AA49Q674"/>
<keyword evidence="1" id="KW-0677">Repeat</keyword>
<feature type="signal peptide" evidence="2">
    <location>
        <begin position="1"/>
        <end position="19"/>
    </location>
</feature>
<keyword evidence="6" id="KW-1185">Reference proteome</keyword>
<dbReference type="Gene3D" id="3.40.250.10">
    <property type="entry name" value="Rhodanese-like domain"/>
    <property type="match status" value="2"/>
</dbReference>
<keyword evidence="2" id="KW-0732">Signal</keyword>
<dbReference type="PANTHER" id="PTHR43855">
    <property type="entry name" value="THIOSULFATE SULFURTRANSFERASE"/>
    <property type="match status" value="1"/>
</dbReference>
<dbReference type="InterPro" id="IPR051126">
    <property type="entry name" value="Thiosulfate_sulfurtransferase"/>
</dbReference>
<accession>A0AA49Q674</accession>
<dbReference type="InterPro" id="IPR001763">
    <property type="entry name" value="Rhodanese-like_dom"/>
</dbReference>
<sequence>MRALLAAAALLGHATTLDAQASALPPVVSAEWLALQLARPGVVVLHVGSDSSYRAGHVPGSLRLDFERVMVAPMVPGGLRLQLPTVEALQAGLRDLGVRDDSRIVLVFDGPARMLQAGRAFYTLEWAGLRGRVAVLDGGLPAWRSSVARTVASGAGRSPISGDVRIVPDTSRLVTRDGVRAAIADGGRQLIDARTEQFFTPTALGGGPNGGHIESAVSLPFTSVTDAEGRFKPREEIERLLIATGVIPGEATVTYCHIGLQASWVYLALRHIGRDVALYDGSYEDWVRQETPR</sequence>
<protein>
    <submittedName>
        <fullName evidence="5">Rhodanese-like domain-containing protein</fullName>
    </submittedName>
</protein>
<dbReference type="RefSeq" id="WP_367886918.1">
    <property type="nucleotide sequence ID" value="NZ_CP130612.1"/>
</dbReference>
<reference evidence="5" key="1">
    <citation type="submission" date="2023-07" db="EMBL/GenBank/DDBJ databases">
        <authorList>
            <person name="Haufschild T."/>
            <person name="Kallscheuer N."/>
            <person name="Hammer J."/>
            <person name="Kohn T."/>
            <person name="Kabuu M."/>
            <person name="Jogler M."/>
            <person name="Wohfarth N."/>
            <person name="Heuer A."/>
            <person name="Rohde M."/>
            <person name="van Teeseling M.C.F."/>
            <person name="Jogler C."/>
        </authorList>
    </citation>
    <scope>NUCLEOTIDE SEQUENCE</scope>
    <source>
        <strain evidence="4">Strain 138</strain>
        <strain evidence="5">Strain 318</strain>
    </source>
</reference>
<organism evidence="5 6">
    <name type="scientific">Pseudogemmatithrix spongiicola</name>
    <dbReference type="NCBI Taxonomy" id="3062599"/>
    <lineage>
        <taxon>Bacteria</taxon>
        <taxon>Pseudomonadati</taxon>
        <taxon>Gemmatimonadota</taxon>
        <taxon>Gemmatimonadia</taxon>
        <taxon>Gemmatimonadales</taxon>
        <taxon>Gemmatimonadaceae</taxon>
        <taxon>Pseudogemmatithrix</taxon>
    </lineage>
</organism>
<feature type="domain" description="Rhodanese" evidence="3">
    <location>
        <begin position="38"/>
        <end position="152"/>
    </location>
</feature>
<proteinExistence type="predicted"/>
<dbReference type="KEGG" id="pspc:Strain318_000453"/>
<feature type="domain" description="Rhodanese" evidence="3">
    <location>
        <begin position="184"/>
        <end position="291"/>
    </location>
</feature>
<dbReference type="EMBL" id="CP130613">
    <property type="protein sequence ID" value="WKW14128.1"/>
    <property type="molecule type" value="Genomic_DNA"/>
</dbReference>
<evidence type="ECO:0000259" key="3">
    <source>
        <dbReference type="PROSITE" id="PS50206"/>
    </source>
</evidence>
<dbReference type="PANTHER" id="PTHR43855:SF1">
    <property type="entry name" value="THIOSULFATE SULFURTRANSFERASE"/>
    <property type="match status" value="1"/>
</dbReference>
<evidence type="ECO:0000256" key="2">
    <source>
        <dbReference type="SAM" id="SignalP"/>
    </source>
</evidence>
<evidence type="ECO:0000313" key="5">
    <source>
        <dbReference type="EMBL" id="WKW14128.1"/>
    </source>
</evidence>
<dbReference type="InterPro" id="IPR036873">
    <property type="entry name" value="Rhodanese-like_dom_sf"/>
</dbReference>
<evidence type="ECO:0000313" key="4">
    <source>
        <dbReference type="EMBL" id="WKW11218.1"/>
    </source>
</evidence>
<evidence type="ECO:0000313" key="6">
    <source>
        <dbReference type="Proteomes" id="UP001229955"/>
    </source>
</evidence>
<dbReference type="SUPFAM" id="SSF52821">
    <property type="entry name" value="Rhodanese/Cell cycle control phosphatase"/>
    <property type="match status" value="2"/>
</dbReference>
<dbReference type="Proteomes" id="UP001229955">
    <property type="component" value="Chromosome"/>
</dbReference>
<dbReference type="SMART" id="SM00450">
    <property type="entry name" value="RHOD"/>
    <property type="match status" value="2"/>
</dbReference>
<feature type="chain" id="PRO_5041342727" evidence="2">
    <location>
        <begin position="20"/>
        <end position="293"/>
    </location>
</feature>
<dbReference type="Pfam" id="PF00581">
    <property type="entry name" value="Rhodanese"/>
    <property type="match status" value="2"/>
</dbReference>
<evidence type="ECO:0000256" key="1">
    <source>
        <dbReference type="ARBA" id="ARBA00022737"/>
    </source>
</evidence>
<dbReference type="EMBL" id="CP130612">
    <property type="protein sequence ID" value="WKW11218.1"/>
    <property type="molecule type" value="Genomic_DNA"/>
</dbReference>
<dbReference type="PROSITE" id="PS50206">
    <property type="entry name" value="RHODANESE_3"/>
    <property type="match status" value="2"/>
</dbReference>
<accession>A0AA49Q3U6</accession>